<dbReference type="EMBL" id="LVEA01000001">
    <property type="protein sequence ID" value="KYL05268.1"/>
    <property type="molecule type" value="Genomic_DNA"/>
</dbReference>
<comment type="caution">
    <text evidence="1">The sequence shown here is derived from an EMBL/GenBank/DDBJ whole genome shotgun (WGS) entry which is preliminary data.</text>
</comment>
<dbReference type="Proteomes" id="UP000075816">
    <property type="component" value="Unassembled WGS sequence"/>
</dbReference>
<gene>
    <name evidence="1" type="ORF">A2J07_00605</name>
</gene>
<evidence type="ECO:0000313" key="1">
    <source>
        <dbReference type="EMBL" id="KYL05268.1"/>
    </source>
</evidence>
<protein>
    <submittedName>
        <fullName evidence="1">Uncharacterized protein</fullName>
    </submittedName>
</protein>
<dbReference type="AlphaFoldDB" id="A0A162J7B8"/>
<name>A0A162J7B8_9FUSO</name>
<evidence type="ECO:0000313" key="2">
    <source>
        <dbReference type="Proteomes" id="UP000075816"/>
    </source>
</evidence>
<organism evidence="1 2">
    <name type="scientific">Fusobacterium necrophorum subsp. funduliforme</name>
    <dbReference type="NCBI Taxonomy" id="143387"/>
    <lineage>
        <taxon>Bacteria</taxon>
        <taxon>Fusobacteriati</taxon>
        <taxon>Fusobacteriota</taxon>
        <taxon>Fusobacteriia</taxon>
        <taxon>Fusobacteriales</taxon>
        <taxon>Fusobacteriaceae</taxon>
        <taxon>Fusobacterium</taxon>
    </lineage>
</organism>
<sequence>MNFKIYRTSFKNVIYVIVTDKRKTYDFIFTTFPHFVKYHTLYDSKDMQEVTLFEFLCDERIQKFFNRECPIYIKESKTIQCLRELFINQKENKYV</sequence>
<proteinExistence type="predicted"/>
<accession>A0A162J7B8</accession>
<reference evidence="1 2" key="1">
    <citation type="submission" date="2016-03" db="EMBL/GenBank/DDBJ databases">
        <title>Comparative genomics of human isolates of Fusobacterium necrophorum.</title>
        <authorList>
            <person name="Jensen A."/>
            <person name="Bank S."/>
            <person name="Andersen P.S."/>
            <person name="Kristensen L.H."/>
            <person name="Prag J."/>
        </authorList>
    </citation>
    <scope>NUCLEOTIDE SEQUENCE [LARGE SCALE GENOMIC DNA]</scope>
    <source>
        <strain evidence="1 2">LS_1264</strain>
    </source>
</reference>